<dbReference type="AlphaFoldDB" id="A0A5B8C7J6"/>
<evidence type="ECO:0000313" key="2">
    <source>
        <dbReference type="Proteomes" id="UP000314616"/>
    </source>
</evidence>
<dbReference type="RefSeq" id="WP_139929194.1">
    <property type="nucleotide sequence ID" value="NZ_CP040915.1"/>
</dbReference>
<proteinExistence type="predicted"/>
<organism evidence="1 2">
    <name type="scientific">Georgenia yuyongxinii</name>
    <dbReference type="NCBI Taxonomy" id="2589797"/>
    <lineage>
        <taxon>Bacteria</taxon>
        <taxon>Bacillati</taxon>
        <taxon>Actinomycetota</taxon>
        <taxon>Actinomycetes</taxon>
        <taxon>Micrococcales</taxon>
        <taxon>Bogoriellaceae</taxon>
        <taxon>Georgenia</taxon>
    </lineage>
</organism>
<dbReference type="OrthoDB" id="9798990at2"/>
<name>A0A5B8C7J6_9MICO</name>
<gene>
    <name evidence="1" type="ORF">FE374_11495</name>
</gene>
<reference evidence="1 2" key="1">
    <citation type="submission" date="2019-05" db="EMBL/GenBank/DDBJ databases">
        <title>Georgenia *** sp. nov., and Georgenia *** sp. nov., isolated from the intestinal contents of plateau pika (Ochotona curzoniae) in the Qinghai-Tibet plateau of China.</title>
        <authorList>
            <person name="Tian Z."/>
        </authorList>
    </citation>
    <scope>NUCLEOTIDE SEQUENCE [LARGE SCALE GENOMIC DNA]</scope>
    <source>
        <strain evidence="1 2">Z443</strain>
    </source>
</reference>
<accession>A0A5B8C7J6</accession>
<protein>
    <submittedName>
        <fullName evidence="1">Type II toxin-antitoxin system VapC family toxin</fullName>
    </submittedName>
</protein>
<dbReference type="Proteomes" id="UP000314616">
    <property type="component" value="Chromosome"/>
</dbReference>
<evidence type="ECO:0000313" key="1">
    <source>
        <dbReference type="EMBL" id="QDC25142.1"/>
    </source>
</evidence>
<sequence length="45" mass="5160">MRGYLLDTHVLLWAAVGSPRLPAEQMVLLTVDRKVLRYGEHVRKA</sequence>
<dbReference type="EMBL" id="CP040915">
    <property type="protein sequence ID" value="QDC25142.1"/>
    <property type="molecule type" value="Genomic_DNA"/>
</dbReference>
<dbReference type="KEGG" id="gyu:FE374_11495"/>